<organism evidence="2 3">
    <name type="scientific">Altererythrobacter lutimaris</name>
    <dbReference type="NCBI Taxonomy" id="2743979"/>
    <lineage>
        <taxon>Bacteria</taxon>
        <taxon>Pseudomonadati</taxon>
        <taxon>Pseudomonadota</taxon>
        <taxon>Alphaproteobacteria</taxon>
        <taxon>Sphingomonadales</taxon>
        <taxon>Erythrobacteraceae</taxon>
        <taxon>Altererythrobacter</taxon>
    </lineage>
</organism>
<evidence type="ECO:0000256" key="1">
    <source>
        <dbReference type="SAM" id="Phobius"/>
    </source>
</evidence>
<sequence length="282" mass="30140">MVSWSGHILPVLVTIAIWFLATGLIAWIDNRSRTTFPRSLVLAGAVGIAGLVVIWLSMASTASLAIYASFAGALMVWAWHEVSFLTGAAAGPRREACPDGARGWERFVHASATLLYHEVALLLSALILISLTWNAVNQIGAMTFALLYGLRLSAKLCIYSGVPNTHTDILPPHLGYLRSYYGANRFSPALLLAILGIGALSFVIGQSAYLASPGSPEAIGASLLFALACLGLVEHFFLALPFRDGALWGWALPQSAWRSNTLNKAVSARSSAAQTQITKEES</sequence>
<evidence type="ECO:0000313" key="2">
    <source>
        <dbReference type="EMBL" id="NVE94957.1"/>
    </source>
</evidence>
<name>A0A850H715_9SPHN</name>
<reference evidence="2 3" key="1">
    <citation type="submission" date="2020-06" db="EMBL/GenBank/DDBJ databases">
        <title>Altererythrobacter lutimaris sp. nov., a marine bacterium isolated from a tidal flat.</title>
        <authorList>
            <person name="Kim D."/>
            <person name="Yoo Y."/>
            <person name="Kim J.-J."/>
        </authorList>
    </citation>
    <scope>NUCLEOTIDE SEQUENCE [LARGE SCALE GENOMIC DNA]</scope>
    <source>
        <strain evidence="2 3">JGD-16</strain>
    </source>
</reference>
<keyword evidence="1" id="KW-1133">Transmembrane helix</keyword>
<protein>
    <submittedName>
        <fullName evidence="2">DUF3623 domain-containing protein</fullName>
    </submittedName>
</protein>
<gene>
    <name evidence="2" type="ORF">HUO12_08620</name>
</gene>
<feature type="transmembrane region" description="Helical" evidence="1">
    <location>
        <begin position="189"/>
        <end position="212"/>
    </location>
</feature>
<keyword evidence="1" id="KW-0472">Membrane</keyword>
<feature type="transmembrane region" description="Helical" evidence="1">
    <location>
        <begin position="40"/>
        <end position="58"/>
    </location>
</feature>
<dbReference type="RefSeq" id="WP_176273176.1">
    <property type="nucleotide sequence ID" value="NZ_JABWTA010000001.1"/>
</dbReference>
<keyword evidence="3" id="KW-1185">Reference proteome</keyword>
<dbReference type="AlphaFoldDB" id="A0A850H715"/>
<accession>A0A850H715</accession>
<comment type="caution">
    <text evidence="2">The sequence shown here is derived from an EMBL/GenBank/DDBJ whole genome shotgun (WGS) entry which is preliminary data.</text>
</comment>
<dbReference type="NCBIfam" id="TIGR03055">
    <property type="entry name" value="photo_alph_chp2"/>
    <property type="match status" value="1"/>
</dbReference>
<feature type="transmembrane region" description="Helical" evidence="1">
    <location>
        <begin position="107"/>
        <end position="129"/>
    </location>
</feature>
<keyword evidence="1" id="KW-0812">Transmembrane</keyword>
<feature type="transmembrane region" description="Helical" evidence="1">
    <location>
        <begin position="6"/>
        <end position="28"/>
    </location>
</feature>
<feature type="transmembrane region" description="Helical" evidence="1">
    <location>
        <begin position="218"/>
        <end position="240"/>
    </location>
</feature>
<dbReference type="Pfam" id="PF12291">
    <property type="entry name" value="DUF3623"/>
    <property type="match status" value="1"/>
</dbReference>
<proteinExistence type="predicted"/>
<dbReference type="EMBL" id="JABWTA010000001">
    <property type="protein sequence ID" value="NVE94957.1"/>
    <property type="molecule type" value="Genomic_DNA"/>
</dbReference>
<dbReference type="Proteomes" id="UP000546031">
    <property type="component" value="Unassembled WGS sequence"/>
</dbReference>
<evidence type="ECO:0000313" key="3">
    <source>
        <dbReference type="Proteomes" id="UP000546031"/>
    </source>
</evidence>
<dbReference type="InterPro" id="IPR017496">
    <property type="entry name" value="Photo_alph_chp2"/>
</dbReference>